<feature type="transmembrane region" description="Helical" evidence="1">
    <location>
        <begin position="124"/>
        <end position="144"/>
    </location>
</feature>
<feature type="transmembrane region" description="Helical" evidence="1">
    <location>
        <begin position="6"/>
        <end position="24"/>
    </location>
</feature>
<dbReference type="Pfam" id="PF00892">
    <property type="entry name" value="EamA"/>
    <property type="match status" value="1"/>
</dbReference>
<feature type="transmembrane region" description="Helical" evidence="1">
    <location>
        <begin position="31"/>
        <end position="51"/>
    </location>
</feature>
<keyword evidence="4" id="KW-1185">Reference proteome</keyword>
<dbReference type="KEGG" id="sva:SVA_0529"/>
<evidence type="ECO:0000259" key="2">
    <source>
        <dbReference type="Pfam" id="PF00892"/>
    </source>
</evidence>
<proteinExistence type="predicted"/>
<dbReference type="AlphaFoldDB" id="A0A1B4V0X5"/>
<dbReference type="EMBL" id="AP014936">
    <property type="protein sequence ID" value="BAU47110.1"/>
    <property type="molecule type" value="Genomic_DNA"/>
</dbReference>
<protein>
    <submittedName>
        <fullName evidence="3">Membrane protein</fullName>
    </submittedName>
</protein>
<evidence type="ECO:0000313" key="3">
    <source>
        <dbReference type="EMBL" id="BAU47110.1"/>
    </source>
</evidence>
<reference evidence="3 4" key="1">
    <citation type="submission" date="2015-08" db="EMBL/GenBank/DDBJ databases">
        <title>Complete genome sequence of Sulfurifustis variabilis.</title>
        <authorList>
            <person name="Miura A."/>
            <person name="Kojima H."/>
            <person name="Fukui M."/>
        </authorList>
    </citation>
    <scope>NUCLEOTIDE SEQUENCE [LARGE SCALE GENOMIC DNA]</scope>
    <source>
        <strain evidence="4">skN76</strain>
    </source>
</reference>
<keyword evidence="1" id="KW-0472">Membrane</keyword>
<dbReference type="InterPro" id="IPR037185">
    <property type="entry name" value="EmrE-like"/>
</dbReference>
<evidence type="ECO:0000313" key="4">
    <source>
        <dbReference type="Proteomes" id="UP000218899"/>
    </source>
</evidence>
<feature type="domain" description="EamA" evidence="2">
    <location>
        <begin position="5"/>
        <end position="142"/>
    </location>
</feature>
<accession>A0A1B4V0X5</accession>
<keyword evidence="1" id="KW-1133">Transmembrane helix</keyword>
<dbReference type="RefSeq" id="WP_096458384.1">
    <property type="nucleotide sequence ID" value="NZ_AP014936.1"/>
</dbReference>
<gene>
    <name evidence="3" type="ORF">SVA_0529</name>
</gene>
<dbReference type="Proteomes" id="UP000218899">
    <property type="component" value="Chromosome"/>
</dbReference>
<evidence type="ECO:0000256" key="1">
    <source>
        <dbReference type="SAM" id="Phobius"/>
    </source>
</evidence>
<dbReference type="GO" id="GO:0016020">
    <property type="term" value="C:membrane"/>
    <property type="evidence" value="ECO:0007669"/>
    <property type="project" value="InterPro"/>
</dbReference>
<dbReference type="SUPFAM" id="SSF103481">
    <property type="entry name" value="Multidrug resistance efflux transporter EmrE"/>
    <property type="match status" value="1"/>
</dbReference>
<feature type="transmembrane region" description="Helical" evidence="1">
    <location>
        <begin position="71"/>
        <end position="91"/>
    </location>
</feature>
<feature type="transmembrane region" description="Helical" evidence="1">
    <location>
        <begin position="98"/>
        <end position="118"/>
    </location>
</feature>
<keyword evidence="1" id="KW-0812">Transmembrane</keyword>
<dbReference type="OrthoDB" id="5568153at2"/>
<name>A0A1B4V0X5_9GAMM</name>
<dbReference type="InterPro" id="IPR000620">
    <property type="entry name" value="EamA_dom"/>
</dbReference>
<organism evidence="3 4">
    <name type="scientific">Sulfurifustis variabilis</name>
    <dbReference type="NCBI Taxonomy" id="1675686"/>
    <lineage>
        <taxon>Bacteria</taxon>
        <taxon>Pseudomonadati</taxon>
        <taxon>Pseudomonadota</taxon>
        <taxon>Gammaproteobacteria</taxon>
        <taxon>Acidiferrobacterales</taxon>
        <taxon>Acidiferrobacteraceae</taxon>
        <taxon>Sulfurifustis</taxon>
    </lineage>
</organism>
<sequence>MLQVPWYVTALGAAIVWGIHYPLVDHALKRLSLVSVLVLGALPMIGLVFLFPRALAADLAAIGAMSWTERLPVLAVAATSLAGVVLLYVSISGKNATLASLIEISYPVFVALFAYVLFREIHVTAPVILGAALVFAGVGIITAYGS</sequence>